<keyword evidence="3 6" id="KW-0812">Transmembrane</keyword>
<evidence type="ECO:0000256" key="1">
    <source>
        <dbReference type="ARBA" id="ARBA00004308"/>
    </source>
</evidence>
<evidence type="ECO:0000313" key="8">
    <source>
        <dbReference type="Proteomes" id="UP000662088"/>
    </source>
</evidence>
<evidence type="ECO:0000256" key="3">
    <source>
        <dbReference type="ARBA" id="ARBA00022692"/>
    </source>
</evidence>
<dbReference type="InterPro" id="IPR007383">
    <property type="entry name" value="DUF445"/>
</dbReference>
<comment type="caution">
    <text evidence="7">The sequence shown here is derived from an EMBL/GenBank/DDBJ whole genome shotgun (WGS) entry which is preliminary data.</text>
</comment>
<dbReference type="Proteomes" id="UP000662088">
    <property type="component" value="Unassembled WGS sequence"/>
</dbReference>
<dbReference type="Pfam" id="PF04286">
    <property type="entry name" value="DUF445"/>
    <property type="match status" value="2"/>
</dbReference>
<accession>A0A8I0ACX4</accession>
<evidence type="ECO:0000313" key="7">
    <source>
        <dbReference type="EMBL" id="MBC5639723.1"/>
    </source>
</evidence>
<comment type="similarity">
    <text evidence="2">Belongs to the UPF0754 family.</text>
</comment>
<sequence>MINPLLLILQSISGGVAGYITNKYAVNMLFKEYTPLKLGGVVKKNKEKFIDEISTLVEKDIINGKTLKEHIHGEEFKKQLDVTVEEFWNSGLKEAFNDVKIKDISYFEESKESIMEFTEAKMKLISDKLLKNIVDNIEITEILSAKHIVYITDIVYEEILKYIKSDDKVSILLKDIYHQNNNLILKDIINEDVKIKIESIIEELIINSLENIFDDEEKLLNILGKIYEAIDIDEIINSLFKTIASNTLNDYFSPVEKKQISSALFAKGCTFINSDKGTDSLKNILNEIIKIAKELDFTLYELLPEESAINLSRFIEEITIKVIPSISQWIRFNKNEVNEIIEESIDESIEGMDGSIKRIIVQKVRESLFSDISEKASVVDKIISYIDKYEMNEESVKKISQEIITYLKSNKVKDIIGKLEEANIISESKIMALSKLIMEKINIHGEKILSLLVEAVFSKKISSLINEENIGLLKIKVKEQLILLICNERKEILSFLQLRVVNIINDKINETINMPVKNLLSEKEFTKLSEKANRSLLHLLKDSKREILEPINRIIISKVREIDLIKIAENEKELLGSSMINLILTLEEEMITRYSENTLDEFIEDICNKDKLILVSKEKLYNYIDNNIEEILDGNIKNIIYDNLIKFNEDEICELAQSFMGNELKPLSVFGGILGIVVGGIYGLFYGTTSISGFSGSVASTIISCIIMAMIGVGTNVIALKMLFYPYKRNKFLAKIPFLRKFSLGYIPAHKDIMARGIGHVIDEELLNGERVKMLLTSKKDMFKGYLISSISESNYKVIMDAIREKKEIIVDYLYDGMKKNIENNKKKIAYKSVEGIGSINVGKILKSRYISKIVLDARKLTVIFSEKTADYLANKMKSDKKCKEFIKEEQLIKIREDINNSLKKVLLNNGKSILNEEKIQKMIFKGEDKYQTIINNNLSGLISSEKIESLRKYIKDKSMLLIFNESKNYLEKGVSEFLEKEINGDNTIGNVFAGKIAEYIDSNIPKLSRYIISKGESYLKANKSKFSEKVRGEITSGLNFLERGAYVMFGGDDIVNRCIDTIIDIKVPIFLDNKYLEITSLVQSTLSYSIYPTPIKSLQLKAKEINCSKILDSIYISLNKSIYIKEEIEEVIDESINIILSENLKEFLLILDLDSLKDICYKFNRELNNIIKLSNDNLVKNLEAIVKCLDEIIDEGFIQSIKETSINKVMLALERKDVVECTEAILNIVVNNEEFATLIEKIANEFYEDVVKRVSFNAIIDEEYSKECVEEYIEAAFNSKSFNEVNKEIINLICEEIINDGFSFIKEDTKDDVICRAIEAVLNVTFNNTSKLLKAVNIKQITMEQIAIMEPKEIHIMFNGFAGDFFKKLYLYGSFGAIFGINLWFSIAWGIIEEINNRRVA</sequence>
<keyword evidence="4 6" id="KW-1133">Transmembrane helix</keyword>
<feature type="transmembrane region" description="Helical" evidence="6">
    <location>
        <begin position="698"/>
        <end position="724"/>
    </location>
</feature>
<protein>
    <submittedName>
        <fullName evidence="7">DUF445 family protein</fullName>
    </submittedName>
</protein>
<evidence type="ECO:0000256" key="2">
    <source>
        <dbReference type="ARBA" id="ARBA00008053"/>
    </source>
</evidence>
<feature type="transmembrane region" description="Helical" evidence="6">
    <location>
        <begin position="667"/>
        <end position="686"/>
    </location>
</feature>
<evidence type="ECO:0000256" key="5">
    <source>
        <dbReference type="ARBA" id="ARBA00023136"/>
    </source>
</evidence>
<name>A0A8I0ACX4_9CLOT</name>
<feature type="transmembrane region" description="Helical" evidence="6">
    <location>
        <begin position="1370"/>
        <end position="1393"/>
    </location>
</feature>
<gene>
    <name evidence="7" type="ORF">H8R92_04620</name>
</gene>
<evidence type="ECO:0000256" key="6">
    <source>
        <dbReference type="SAM" id="Phobius"/>
    </source>
</evidence>
<dbReference type="GO" id="GO:0012505">
    <property type="term" value="C:endomembrane system"/>
    <property type="evidence" value="ECO:0007669"/>
    <property type="project" value="UniProtKB-SubCell"/>
</dbReference>
<keyword evidence="5 6" id="KW-0472">Membrane</keyword>
<reference evidence="7" key="1">
    <citation type="submission" date="2020-08" db="EMBL/GenBank/DDBJ databases">
        <title>Genome public.</title>
        <authorList>
            <person name="Liu C."/>
            <person name="Sun Q."/>
        </authorList>
    </citation>
    <scope>NUCLEOTIDE SEQUENCE</scope>
    <source>
        <strain evidence="7">NSJ-42</strain>
    </source>
</reference>
<dbReference type="PANTHER" id="PTHR35791">
    <property type="entry name" value="UPF0754 MEMBRANE PROTEIN YHEB"/>
    <property type="match status" value="1"/>
</dbReference>
<dbReference type="PANTHER" id="PTHR35791:SF1">
    <property type="entry name" value="UPF0754 MEMBRANE PROTEIN YHEB"/>
    <property type="match status" value="1"/>
</dbReference>
<comment type="subcellular location">
    <subcellularLocation>
        <location evidence="1">Endomembrane system</location>
    </subcellularLocation>
</comment>
<evidence type="ECO:0000256" key="4">
    <source>
        <dbReference type="ARBA" id="ARBA00022989"/>
    </source>
</evidence>
<dbReference type="RefSeq" id="WP_022211366.1">
    <property type="nucleotide sequence ID" value="NZ_JACOOQ010000005.1"/>
</dbReference>
<organism evidence="7 8">
    <name type="scientific">Clostridium lentum</name>
    <dbReference type="NCBI Taxonomy" id="2763037"/>
    <lineage>
        <taxon>Bacteria</taxon>
        <taxon>Bacillati</taxon>
        <taxon>Bacillota</taxon>
        <taxon>Clostridia</taxon>
        <taxon>Eubacteriales</taxon>
        <taxon>Clostridiaceae</taxon>
        <taxon>Clostridium</taxon>
    </lineage>
</organism>
<keyword evidence="8" id="KW-1185">Reference proteome</keyword>
<proteinExistence type="inferred from homology"/>
<dbReference type="EMBL" id="JACOOQ010000005">
    <property type="protein sequence ID" value="MBC5639723.1"/>
    <property type="molecule type" value="Genomic_DNA"/>
</dbReference>